<reference evidence="2" key="1">
    <citation type="journal article" date="2014" name="Int. J. Syst. Evol. Microbiol.">
        <title>Complete genome sequence of Corynebacterium casei LMG S-19264T (=DSM 44701T), isolated from a smear-ripened cheese.</title>
        <authorList>
            <consortium name="US DOE Joint Genome Institute (JGI-PGF)"/>
            <person name="Walter F."/>
            <person name="Albersmeier A."/>
            <person name="Kalinowski J."/>
            <person name="Ruckert C."/>
        </authorList>
    </citation>
    <scope>NUCLEOTIDE SEQUENCE</scope>
    <source>
        <strain evidence="2">CGMCC 1.12785</strain>
    </source>
</reference>
<gene>
    <name evidence="2" type="ORF">GCM10011333_18180</name>
</gene>
<sequence>MTSINDALQKPELLEELASIEHERWAHWQLYLHKKCEPLPDGSLRIPADLVDQWTRQATTRYEDLTEDEKDSDREQVQRYLPTLMKALGQSDPGSHGARRSEGT</sequence>
<organism evidence="2 3">
    <name type="scientific">Sediminivirga luteola</name>
    <dbReference type="NCBI Taxonomy" id="1774748"/>
    <lineage>
        <taxon>Bacteria</taxon>
        <taxon>Bacillati</taxon>
        <taxon>Actinomycetota</taxon>
        <taxon>Actinomycetes</taxon>
        <taxon>Micrococcales</taxon>
        <taxon>Brevibacteriaceae</taxon>
        <taxon>Sediminivirga</taxon>
    </lineage>
</organism>
<dbReference type="AlphaFoldDB" id="A0A8J2TYG5"/>
<comment type="caution">
    <text evidence="2">The sequence shown here is derived from an EMBL/GenBank/DDBJ whole genome shotgun (WGS) entry which is preliminary data.</text>
</comment>
<reference evidence="2" key="2">
    <citation type="submission" date="2020-09" db="EMBL/GenBank/DDBJ databases">
        <authorList>
            <person name="Sun Q."/>
            <person name="Zhou Y."/>
        </authorList>
    </citation>
    <scope>NUCLEOTIDE SEQUENCE</scope>
    <source>
        <strain evidence="2">CGMCC 1.12785</strain>
    </source>
</reference>
<evidence type="ECO:0000313" key="2">
    <source>
        <dbReference type="EMBL" id="GGA15570.1"/>
    </source>
</evidence>
<evidence type="ECO:0000256" key="1">
    <source>
        <dbReference type="SAM" id="MobiDB-lite"/>
    </source>
</evidence>
<proteinExistence type="predicted"/>
<protein>
    <submittedName>
        <fullName evidence="2">Uncharacterized protein</fullName>
    </submittedName>
</protein>
<dbReference type="Proteomes" id="UP000616114">
    <property type="component" value="Unassembled WGS sequence"/>
</dbReference>
<dbReference type="Gene3D" id="6.20.350.10">
    <property type="match status" value="1"/>
</dbReference>
<name>A0A8J2TYG5_9MICO</name>
<evidence type="ECO:0000313" key="3">
    <source>
        <dbReference type="Proteomes" id="UP000616114"/>
    </source>
</evidence>
<feature type="region of interest" description="Disordered" evidence="1">
    <location>
        <begin position="85"/>
        <end position="104"/>
    </location>
</feature>
<keyword evidence="3" id="KW-1185">Reference proteome</keyword>
<dbReference type="EMBL" id="BMFY01000007">
    <property type="protein sequence ID" value="GGA15570.1"/>
    <property type="molecule type" value="Genomic_DNA"/>
</dbReference>
<accession>A0A8J2TYG5</accession>
<dbReference type="RefSeq" id="WP_188550606.1">
    <property type="nucleotide sequence ID" value="NZ_BMFY01000007.1"/>
</dbReference>